<evidence type="ECO:0000259" key="6">
    <source>
        <dbReference type="PROSITE" id="PS51186"/>
    </source>
</evidence>
<keyword evidence="2 5" id="KW-0963">Cytoplasm</keyword>
<comment type="catalytic activity">
    <reaction evidence="5">
        <text>N-terminal L-alanyl-[ribosomal protein bS18] + acetyl-CoA = N-terminal N(alpha)-acetyl-L-alanyl-[ribosomal protein bS18] + CoA + H(+)</text>
        <dbReference type="Rhea" id="RHEA:43756"/>
        <dbReference type="Rhea" id="RHEA-COMP:10676"/>
        <dbReference type="Rhea" id="RHEA-COMP:10677"/>
        <dbReference type="ChEBI" id="CHEBI:15378"/>
        <dbReference type="ChEBI" id="CHEBI:57287"/>
        <dbReference type="ChEBI" id="CHEBI:57288"/>
        <dbReference type="ChEBI" id="CHEBI:64718"/>
        <dbReference type="ChEBI" id="CHEBI:83683"/>
        <dbReference type="EC" id="2.3.1.266"/>
    </reaction>
</comment>
<keyword evidence="4 7" id="KW-0012">Acyltransferase</keyword>
<evidence type="ECO:0000256" key="3">
    <source>
        <dbReference type="ARBA" id="ARBA00022679"/>
    </source>
</evidence>
<dbReference type="EMBL" id="JANKAS010000005">
    <property type="protein sequence ID" value="MCR1898901.1"/>
    <property type="molecule type" value="Genomic_DNA"/>
</dbReference>
<evidence type="ECO:0000313" key="7">
    <source>
        <dbReference type="EMBL" id="MCR1898901.1"/>
    </source>
</evidence>
<feature type="domain" description="N-acetyltransferase" evidence="6">
    <location>
        <begin position="4"/>
        <end position="149"/>
    </location>
</feature>
<dbReference type="EC" id="2.3.1.266" evidence="5"/>
<dbReference type="PANTHER" id="PTHR43420">
    <property type="entry name" value="ACETYLTRANSFERASE"/>
    <property type="match status" value="1"/>
</dbReference>
<dbReference type="RefSeq" id="WP_257530697.1">
    <property type="nucleotide sequence ID" value="NZ_JANKAS010000005.1"/>
</dbReference>
<dbReference type="PANTHER" id="PTHR43420:SF44">
    <property type="entry name" value="ACETYLTRANSFERASE YPEA"/>
    <property type="match status" value="1"/>
</dbReference>
<dbReference type="SUPFAM" id="SSF55729">
    <property type="entry name" value="Acyl-CoA N-acyltransferases (Nat)"/>
    <property type="match status" value="1"/>
</dbReference>
<dbReference type="CDD" id="cd04301">
    <property type="entry name" value="NAT_SF"/>
    <property type="match status" value="1"/>
</dbReference>
<evidence type="ECO:0000256" key="2">
    <source>
        <dbReference type="ARBA" id="ARBA00022490"/>
    </source>
</evidence>
<name>A0AAE3HF14_9FIRM</name>
<dbReference type="Pfam" id="PF00583">
    <property type="entry name" value="Acetyltransf_1"/>
    <property type="match status" value="1"/>
</dbReference>
<evidence type="ECO:0000256" key="1">
    <source>
        <dbReference type="ARBA" id="ARBA00005395"/>
    </source>
</evidence>
<dbReference type="InterPro" id="IPR050680">
    <property type="entry name" value="YpeA/RimI_acetyltransf"/>
</dbReference>
<protein>
    <recommendedName>
        <fullName evidence="5">[Ribosomal protein bS18]-alanine N-acetyltransferase</fullName>
        <ecNumber evidence="5">2.3.1.266</ecNumber>
    </recommendedName>
</protein>
<dbReference type="InterPro" id="IPR016181">
    <property type="entry name" value="Acyl_CoA_acyltransferase"/>
</dbReference>
<gene>
    <name evidence="7" type="primary">rimI</name>
    <name evidence="7" type="ORF">NSA47_07880</name>
</gene>
<dbReference type="GO" id="GO:0008999">
    <property type="term" value="F:protein-N-terminal-alanine acetyltransferase activity"/>
    <property type="evidence" value="ECO:0007669"/>
    <property type="project" value="UniProtKB-EC"/>
</dbReference>
<dbReference type="InterPro" id="IPR006464">
    <property type="entry name" value="AcTrfase_RimI/Ard1"/>
</dbReference>
<comment type="function">
    <text evidence="5">Acetylates the N-terminal alanine of ribosomal protein bS18.</text>
</comment>
<comment type="subcellular location">
    <subcellularLocation>
        <location evidence="5">Cytoplasm</location>
    </subcellularLocation>
</comment>
<keyword evidence="7" id="KW-0687">Ribonucleoprotein</keyword>
<comment type="caution">
    <text evidence="7">The sequence shown here is derived from an EMBL/GenBank/DDBJ whole genome shotgun (WGS) entry which is preliminary data.</text>
</comment>
<dbReference type="GO" id="GO:0005737">
    <property type="term" value="C:cytoplasm"/>
    <property type="evidence" value="ECO:0007669"/>
    <property type="project" value="UniProtKB-SubCell"/>
</dbReference>
<keyword evidence="8" id="KW-1185">Reference proteome</keyword>
<evidence type="ECO:0000256" key="5">
    <source>
        <dbReference type="RuleBase" id="RU363094"/>
    </source>
</evidence>
<dbReference type="GO" id="GO:0005840">
    <property type="term" value="C:ribosome"/>
    <property type="evidence" value="ECO:0007669"/>
    <property type="project" value="UniProtKB-KW"/>
</dbReference>
<dbReference type="AlphaFoldDB" id="A0AAE3HF14"/>
<dbReference type="NCBIfam" id="TIGR01575">
    <property type="entry name" value="rimI"/>
    <property type="match status" value="1"/>
</dbReference>
<comment type="similarity">
    <text evidence="1 5">Belongs to the acetyltransferase family. RimI subfamily.</text>
</comment>
<reference evidence="7" key="1">
    <citation type="submission" date="2022-07" db="EMBL/GenBank/DDBJ databases">
        <title>Enhanced cultured diversity of the mouse gut microbiota enables custom-made synthetic communities.</title>
        <authorList>
            <person name="Afrizal A."/>
        </authorList>
    </citation>
    <scope>NUCLEOTIDE SEQUENCE</scope>
    <source>
        <strain evidence="7">DSM 28593</strain>
    </source>
</reference>
<organism evidence="7 8">
    <name type="scientific">Irregularibacter muris</name>
    <dbReference type="NCBI Taxonomy" id="1796619"/>
    <lineage>
        <taxon>Bacteria</taxon>
        <taxon>Bacillati</taxon>
        <taxon>Bacillota</taxon>
        <taxon>Clostridia</taxon>
        <taxon>Eubacteriales</taxon>
        <taxon>Eubacteriaceae</taxon>
        <taxon>Irregularibacter</taxon>
    </lineage>
</organism>
<accession>A0AAE3HF14</accession>
<proteinExistence type="inferred from homology"/>
<evidence type="ECO:0000313" key="8">
    <source>
        <dbReference type="Proteomes" id="UP001205748"/>
    </source>
</evidence>
<keyword evidence="7" id="KW-0689">Ribosomal protein</keyword>
<sequence>MEDIKIMLMTIEHIEEVMNIEKLCFPNPWSEKALIQEIEYNQLARYRIITHGDEVIAFGGMWLIMDEAHITNIAVHPDYRGQGIGDLLLRALIEVAEREGIFQLTLEVRPSNYPAIQLYYKYGFEVVGRRKGYYEDDGEDALVMWKKGV</sequence>
<dbReference type="InterPro" id="IPR000182">
    <property type="entry name" value="GNAT_dom"/>
</dbReference>
<keyword evidence="3 7" id="KW-0808">Transferase</keyword>
<dbReference type="PROSITE" id="PS51186">
    <property type="entry name" value="GNAT"/>
    <property type="match status" value="1"/>
</dbReference>
<dbReference type="Proteomes" id="UP001205748">
    <property type="component" value="Unassembled WGS sequence"/>
</dbReference>
<evidence type="ECO:0000256" key="4">
    <source>
        <dbReference type="ARBA" id="ARBA00023315"/>
    </source>
</evidence>
<dbReference type="Gene3D" id="3.40.630.30">
    <property type="match status" value="1"/>
</dbReference>